<dbReference type="Gene3D" id="3.90.550.20">
    <property type="match status" value="1"/>
</dbReference>
<dbReference type="SUPFAM" id="SSF53448">
    <property type="entry name" value="Nucleotide-diphospho-sugar transferases"/>
    <property type="match status" value="1"/>
</dbReference>
<organism evidence="2 3">
    <name type="scientific">Agrobacterium tumefaciens</name>
    <dbReference type="NCBI Taxonomy" id="358"/>
    <lineage>
        <taxon>Bacteria</taxon>
        <taxon>Pseudomonadati</taxon>
        <taxon>Pseudomonadota</taxon>
        <taxon>Alphaproteobacteria</taxon>
        <taxon>Hyphomicrobiales</taxon>
        <taxon>Rhizobiaceae</taxon>
        <taxon>Rhizobium/Agrobacterium group</taxon>
        <taxon>Agrobacterium</taxon>
        <taxon>Agrobacterium tumefaciens complex</taxon>
    </lineage>
</organism>
<sequence length="320" mass="35388">MRDKAYFDKKLAEARDLVAAGEFAQARAALDLLAGEQERHLMGEDTAFGLPRRLHSVHLRLAKALGDEVSRTGYQYLLVPPPEVLAPYSRFSVDDRRMIAALNRKPVPKILHQIWIGSKPVPTSTQAWASHARHNGLDYRLWREADLEHEGITSNPQFSRMLHDGDYPGAVDVARYLILLKFGGIYLDCDFYPARDDVSFFDTLPMIGLTAFGEEVPRKTGQGSLLLANSFIAAPPGHPVFSRMLDAFPDILKRLPKAPAWWATGPLIFTVVARAGSVTLAAADFVVETLPDRAPFSAVEAVRSRAGADGDGLLIAWKSW</sequence>
<keyword evidence="1 2" id="KW-0808">Transferase</keyword>
<dbReference type="GO" id="GO:0000030">
    <property type="term" value="F:mannosyltransferase activity"/>
    <property type="evidence" value="ECO:0007669"/>
    <property type="project" value="TreeGrafter"/>
</dbReference>
<evidence type="ECO:0000313" key="2">
    <source>
        <dbReference type="EMBL" id="KIP98018.1"/>
    </source>
</evidence>
<dbReference type="OrthoDB" id="277808at2"/>
<name>A0A0D0JRN5_AGRTU</name>
<dbReference type="InterPro" id="IPR007577">
    <property type="entry name" value="GlycoTrfase_DXD_sugar-bd_CS"/>
</dbReference>
<dbReference type="InterPro" id="IPR029044">
    <property type="entry name" value="Nucleotide-diphossugar_trans"/>
</dbReference>
<dbReference type="AlphaFoldDB" id="A0A0D0JRN5"/>
<accession>A0A0D0JRN5</accession>
<dbReference type="PANTHER" id="PTHR32385">
    <property type="entry name" value="MANNOSYL PHOSPHORYLINOSITOL CERAMIDE SYNTHASE"/>
    <property type="match status" value="1"/>
</dbReference>
<comment type="caution">
    <text evidence="2">The sequence shown here is derived from an EMBL/GenBank/DDBJ whole genome shotgun (WGS) entry which is preliminary data.</text>
</comment>
<evidence type="ECO:0000313" key="3">
    <source>
        <dbReference type="Proteomes" id="UP000035017"/>
    </source>
</evidence>
<dbReference type="Proteomes" id="UP000035017">
    <property type="component" value="Unassembled WGS sequence"/>
</dbReference>
<dbReference type="EMBL" id="JXQV01000051">
    <property type="protein sequence ID" value="KIP98018.1"/>
    <property type="molecule type" value="Genomic_DNA"/>
</dbReference>
<dbReference type="GO" id="GO:0051999">
    <property type="term" value="P:mannosyl-inositol phosphorylceramide biosynthetic process"/>
    <property type="evidence" value="ECO:0007669"/>
    <property type="project" value="TreeGrafter"/>
</dbReference>
<dbReference type="PANTHER" id="PTHR32385:SF15">
    <property type="entry name" value="INOSITOL PHOSPHOCERAMIDE MANNOSYLTRANSFERASE 1"/>
    <property type="match status" value="1"/>
</dbReference>
<dbReference type="GO" id="GO:0016020">
    <property type="term" value="C:membrane"/>
    <property type="evidence" value="ECO:0007669"/>
    <property type="project" value="GOC"/>
</dbReference>
<dbReference type="InterPro" id="IPR051706">
    <property type="entry name" value="Glycosyltransferase_domain"/>
</dbReference>
<evidence type="ECO:0000256" key="1">
    <source>
        <dbReference type="ARBA" id="ARBA00022679"/>
    </source>
</evidence>
<reference evidence="2 3" key="1">
    <citation type="submission" date="2014-12" db="EMBL/GenBank/DDBJ databases">
        <title>16Stimator: statistical estimation of ribosomal gene copy numbers from draft genome assemblies.</title>
        <authorList>
            <person name="Perisin M.A."/>
            <person name="Vetter M."/>
            <person name="Gilbert J.A."/>
            <person name="Bergelson J."/>
        </authorList>
    </citation>
    <scope>NUCLEOTIDE SEQUENCE [LARGE SCALE GENOMIC DNA]</scope>
    <source>
        <strain evidence="2 3">MEJ076</strain>
    </source>
</reference>
<proteinExistence type="predicted"/>
<dbReference type="Pfam" id="PF04488">
    <property type="entry name" value="Gly_transf_sug"/>
    <property type="match status" value="1"/>
</dbReference>
<keyword evidence="2" id="KW-0328">Glycosyltransferase</keyword>
<gene>
    <name evidence="2" type="ORF">RU07_23460</name>
</gene>
<protein>
    <submittedName>
        <fullName evidence="2">Mannosyltransferase</fullName>
    </submittedName>
</protein>